<evidence type="ECO:0000256" key="1">
    <source>
        <dbReference type="SAM" id="SignalP"/>
    </source>
</evidence>
<dbReference type="InterPro" id="IPR050789">
    <property type="entry name" value="Diverse_Enzym_Activities"/>
</dbReference>
<dbReference type="PANTHER" id="PTHR43283">
    <property type="entry name" value="BETA-LACTAMASE-RELATED"/>
    <property type="match status" value="1"/>
</dbReference>
<feature type="domain" description="Beta-lactamase-related" evidence="2">
    <location>
        <begin position="84"/>
        <end position="387"/>
    </location>
</feature>
<keyword evidence="3" id="KW-0378">Hydrolase</keyword>
<feature type="chain" id="PRO_5047179586" evidence="1">
    <location>
        <begin position="24"/>
        <end position="420"/>
    </location>
</feature>
<dbReference type="InterPro" id="IPR001466">
    <property type="entry name" value="Beta-lactam-related"/>
</dbReference>
<gene>
    <name evidence="3" type="ORF">RM552_10435</name>
</gene>
<dbReference type="GO" id="GO:0016787">
    <property type="term" value="F:hydrolase activity"/>
    <property type="evidence" value="ECO:0007669"/>
    <property type="project" value="UniProtKB-KW"/>
</dbReference>
<accession>A0ABU2ZRK5</accession>
<comment type="caution">
    <text evidence="3">The sequence shown here is derived from an EMBL/GenBank/DDBJ whole genome shotgun (WGS) entry which is preliminary data.</text>
</comment>
<proteinExistence type="predicted"/>
<protein>
    <submittedName>
        <fullName evidence="3">Serine hydrolase</fullName>
        <ecNumber evidence="3">3.-.-.-</ecNumber>
    </submittedName>
</protein>
<dbReference type="EMBL" id="JAVRHX010000002">
    <property type="protein sequence ID" value="MDT0595262.1"/>
    <property type="molecule type" value="Genomic_DNA"/>
</dbReference>
<dbReference type="Pfam" id="PF00144">
    <property type="entry name" value="Beta-lactamase"/>
    <property type="match status" value="1"/>
</dbReference>
<evidence type="ECO:0000313" key="3">
    <source>
        <dbReference type="EMBL" id="MDT0595262.1"/>
    </source>
</evidence>
<name>A0ABU2ZRK5_9ALTE</name>
<dbReference type="PANTHER" id="PTHR43283:SF7">
    <property type="entry name" value="BETA-LACTAMASE-RELATED DOMAIN-CONTAINING PROTEIN"/>
    <property type="match status" value="1"/>
</dbReference>
<dbReference type="RefSeq" id="WP_311368773.1">
    <property type="nucleotide sequence ID" value="NZ_JAVRHX010000002.1"/>
</dbReference>
<evidence type="ECO:0000259" key="2">
    <source>
        <dbReference type="Pfam" id="PF00144"/>
    </source>
</evidence>
<sequence length="420" mass="47176">MKIKAIVTTTLFGLSGLLSFALAQNNTKLIESTSTSVKAAISWPEEKWQQSTPSAEGIDNEVIKTYLERMRAGYFGPLDHFMLIRHGRVVAEAQFEHDYAAIYKTLGPDVIQVGVNNADLQYNYDHPDFHPYYQQSELHTLQSATKSVTSAVLGIAVDNALIDSIDTSAMHYFKDYIFDKSDIRRAKLTIEDLLTMRSGINWQTEGGYDDPNHSTNALESSQEWIQYTLSRPMDAEPGTVFEYNDGVSVLLGKIIREATGKRIDDYAKEHLFTPIGINDFHWKITPDGEADTEGGLYLSTHDFARFGYLFLRDGQWNGMQVISSDWVKRSVAPTVTDIAPDNDQINDAYGYQWWVIKHQDGKPAIYEAKGFGGQRLVIVPHLDLLAVFNAWDIRGRHATPAVNAFIDEIIPATKTIGVMP</sequence>
<dbReference type="InterPro" id="IPR012338">
    <property type="entry name" value="Beta-lactam/transpept-like"/>
</dbReference>
<keyword evidence="4" id="KW-1185">Reference proteome</keyword>
<dbReference type="Proteomes" id="UP001253545">
    <property type="component" value="Unassembled WGS sequence"/>
</dbReference>
<feature type="signal peptide" evidence="1">
    <location>
        <begin position="1"/>
        <end position="23"/>
    </location>
</feature>
<dbReference type="Gene3D" id="3.40.710.10">
    <property type="entry name" value="DD-peptidase/beta-lactamase superfamily"/>
    <property type="match status" value="1"/>
</dbReference>
<dbReference type="SUPFAM" id="SSF56601">
    <property type="entry name" value="beta-lactamase/transpeptidase-like"/>
    <property type="match status" value="1"/>
</dbReference>
<organism evidence="3 4">
    <name type="scientific">Glaciecola petra</name>
    <dbReference type="NCBI Taxonomy" id="3075602"/>
    <lineage>
        <taxon>Bacteria</taxon>
        <taxon>Pseudomonadati</taxon>
        <taxon>Pseudomonadota</taxon>
        <taxon>Gammaproteobacteria</taxon>
        <taxon>Alteromonadales</taxon>
        <taxon>Alteromonadaceae</taxon>
        <taxon>Glaciecola</taxon>
    </lineage>
</organism>
<reference evidence="3 4" key="1">
    <citation type="submission" date="2023-09" db="EMBL/GenBank/DDBJ databases">
        <authorList>
            <person name="Rey-Velasco X."/>
        </authorList>
    </citation>
    <scope>NUCLEOTIDE SEQUENCE [LARGE SCALE GENOMIC DNA]</scope>
    <source>
        <strain evidence="3 4">P117</strain>
    </source>
</reference>
<dbReference type="EC" id="3.-.-.-" evidence="3"/>
<evidence type="ECO:0000313" key="4">
    <source>
        <dbReference type="Proteomes" id="UP001253545"/>
    </source>
</evidence>
<keyword evidence="1" id="KW-0732">Signal</keyword>